<dbReference type="Proteomes" id="UP000001422">
    <property type="component" value="Chromosome"/>
</dbReference>
<dbReference type="KEGG" id="syw:SYNW0892"/>
<evidence type="ECO:0000313" key="1">
    <source>
        <dbReference type="EMBL" id="CAE07407.1"/>
    </source>
</evidence>
<dbReference type="AlphaFoldDB" id="Q7U7T8"/>
<reference evidence="1 2" key="1">
    <citation type="journal article" date="2003" name="Nature">
        <title>The genome of a motile marine Synechococcus.</title>
        <authorList>
            <person name="Palenik B."/>
            <person name="Brahamsha B."/>
            <person name="Larimer F."/>
            <person name="Land M."/>
            <person name="Hauser L."/>
            <person name="Chain P."/>
            <person name="Lamerdin J."/>
            <person name="Regala W."/>
            <person name="Allen E.A."/>
            <person name="McCarren J."/>
            <person name="Paulsen I."/>
            <person name="Dufresne A."/>
            <person name="Partensky F."/>
            <person name="Webb E."/>
            <person name="Waterbury J."/>
        </authorList>
    </citation>
    <scope>NUCLEOTIDE SEQUENCE [LARGE SCALE GENOMIC DNA]</scope>
    <source>
        <strain evidence="1 2">WH8102</strain>
    </source>
</reference>
<dbReference type="HOGENOM" id="CLU_1371612_0_0_3"/>
<accession>Q7U7T8</accession>
<evidence type="ECO:0000313" key="2">
    <source>
        <dbReference type="Proteomes" id="UP000001422"/>
    </source>
</evidence>
<keyword evidence="2" id="KW-1185">Reference proteome</keyword>
<dbReference type="EMBL" id="BX569691">
    <property type="protein sequence ID" value="CAE07407.1"/>
    <property type="molecule type" value="Genomic_DNA"/>
</dbReference>
<sequence length="205" mass="23172">MRSSGRNNPCPVCGRTKDTDCRWNDDTILCHTGTDLRPGNTLTIAGQKWAFIHHKGGFSGMAAVFKPHSDRNREEWKWDLRRPTPNSPEQLLAIQQKRRQWSDVLDQFFAAFDAAWNVPDFYSATPDQLKYSFAAIDDAQAKAAALATHLPAIWHEHPDLKQLHRLRVENNLKAVAHMAEDARQFKQNELGNPCSVAARAMAEGL</sequence>
<dbReference type="eggNOG" id="ENOG5030S63">
    <property type="taxonomic scope" value="Bacteria"/>
</dbReference>
<dbReference type="STRING" id="84588.SYNW0892"/>
<dbReference type="RefSeq" id="WP_011127757.1">
    <property type="nucleotide sequence ID" value="NC_005070.1"/>
</dbReference>
<protein>
    <submittedName>
        <fullName evidence="1">Uncharacterized protein</fullName>
    </submittedName>
</protein>
<gene>
    <name evidence="1" type="ordered locus">SYNW0892</name>
</gene>
<name>Q7U7T8_PARMW</name>
<organism evidence="1 2">
    <name type="scientific">Parasynechococcus marenigrum (strain WH8102)</name>
    <dbReference type="NCBI Taxonomy" id="84588"/>
    <lineage>
        <taxon>Bacteria</taxon>
        <taxon>Bacillati</taxon>
        <taxon>Cyanobacteriota</taxon>
        <taxon>Cyanophyceae</taxon>
        <taxon>Synechococcales</taxon>
        <taxon>Prochlorococcaceae</taxon>
        <taxon>Parasynechococcus</taxon>
        <taxon>Parasynechococcus marenigrum</taxon>
    </lineage>
</organism>
<proteinExistence type="predicted"/>